<dbReference type="Gene3D" id="3.50.50.60">
    <property type="entry name" value="FAD/NAD(P)-binding domain"/>
    <property type="match status" value="1"/>
</dbReference>
<dbReference type="GO" id="GO:0071949">
    <property type="term" value="F:FAD binding"/>
    <property type="evidence" value="ECO:0007669"/>
    <property type="project" value="InterPro"/>
</dbReference>
<evidence type="ECO:0000256" key="4">
    <source>
        <dbReference type="ARBA" id="ARBA00022827"/>
    </source>
</evidence>
<dbReference type="Pfam" id="PF01494">
    <property type="entry name" value="FAD_binding_3"/>
    <property type="match status" value="1"/>
</dbReference>
<evidence type="ECO:0000313" key="9">
    <source>
        <dbReference type="EMBL" id="PHH67211.1"/>
    </source>
</evidence>
<dbReference type="Proteomes" id="UP000226192">
    <property type="component" value="Unassembled WGS sequence"/>
</dbReference>
<keyword evidence="4" id="KW-0274">FAD</keyword>
<evidence type="ECO:0000256" key="6">
    <source>
        <dbReference type="ARBA" id="ARBA00023033"/>
    </source>
</evidence>
<comment type="caution">
    <text evidence="9">The sequence shown here is derived from an EMBL/GenBank/DDBJ whole genome shotgun (WGS) entry which is preliminary data.</text>
</comment>
<protein>
    <recommendedName>
        <fullName evidence="8">FAD-binding domain-containing protein</fullName>
    </recommendedName>
</protein>
<feature type="transmembrane region" description="Helical" evidence="7">
    <location>
        <begin position="615"/>
        <end position="634"/>
    </location>
</feature>
<dbReference type="EMBL" id="NJET01000002">
    <property type="protein sequence ID" value="PHH67211.1"/>
    <property type="molecule type" value="Genomic_DNA"/>
</dbReference>
<keyword evidence="6" id="KW-0503">Monooxygenase</keyword>
<keyword evidence="5" id="KW-0560">Oxidoreductase</keyword>
<sequence>MERDKAIEILYNNLRNKNQVLTAQRITKVEHLADKVRLHAASGDTFDAHVVIGADGTHSVIRRDMCDMMEKWLPAKQTRAPITIKTEYGCIFGMSRPTGDLRATHAHLVHKKHVSITCLGGPGDRLYWFLFFKLPRAHLGHDYPQCSKADERALVAQEAETRLTPSVCFKQLHDNLILCRTTPLPQYLVAEWHYRRIMLLGDSAHKLHPLTGQGGNLALEAAAALADCLWNALKDGHGSPSAQQIDSAFSHAQQLCQQRAARLVESSFQEYRMASWANKAYEIMDCYLVPHLDTPMLVDRISSYIVGGYQSQCIVGKSNKAPPTHCIPYYNELAHKPALHSSQLLYIVAGYLVLLSMAVHVANRLPRVCELAAALPHQQHVGSLDYAPLLDACSSSLYAFFSAAGWNPTYRLLIFYSFASQSLVFATWTMESCRPRSSIKPIALVLLVEFLAHFSALRIMVPILYLIDNMTTVLSSQWWPTATFVTPAKAKRVLPACVIGLFLPLLLMLNPLSPSYLRHALTVMYMACPVWLYLCKTCPLHTIPEQTYSQLAAPQSVAHIRQLYTTLAMMTGLVYMGTVASILASVDAGSRLQNVLEVLWFPSCRTADLYQQAHMLLLWRLYTSAVPLLLWNFYSSLAASR</sequence>
<accession>A0A2C5YJV9</accession>
<reference evidence="9 10" key="1">
    <citation type="submission" date="2017-06" db="EMBL/GenBank/DDBJ databases">
        <title>Ant-infecting Ophiocordyceps genomes reveal a high diversity of potential behavioral manipulation genes and a possible major role for enterotoxins.</title>
        <authorList>
            <person name="De Bekker C."/>
            <person name="Evans H.C."/>
            <person name="Brachmann A."/>
            <person name="Hughes D.P."/>
        </authorList>
    </citation>
    <scope>NUCLEOTIDE SEQUENCE [LARGE SCALE GENOMIC DNA]</scope>
    <source>
        <strain evidence="9 10">Map64</strain>
    </source>
</reference>
<feature type="domain" description="FAD-binding" evidence="8">
    <location>
        <begin position="35"/>
        <end position="239"/>
    </location>
</feature>
<organism evidence="9 10">
    <name type="scientific">Ophiocordyceps australis</name>
    <dbReference type="NCBI Taxonomy" id="1399860"/>
    <lineage>
        <taxon>Eukaryota</taxon>
        <taxon>Fungi</taxon>
        <taxon>Dikarya</taxon>
        <taxon>Ascomycota</taxon>
        <taxon>Pezizomycotina</taxon>
        <taxon>Sordariomycetes</taxon>
        <taxon>Hypocreomycetidae</taxon>
        <taxon>Hypocreales</taxon>
        <taxon>Ophiocordycipitaceae</taxon>
        <taxon>Ophiocordyceps</taxon>
    </lineage>
</organism>
<proteinExistence type="inferred from homology"/>
<feature type="transmembrane region" description="Helical" evidence="7">
    <location>
        <begin position="442"/>
        <end position="467"/>
    </location>
</feature>
<dbReference type="SUPFAM" id="SSF51905">
    <property type="entry name" value="FAD/NAD(P)-binding domain"/>
    <property type="match status" value="1"/>
</dbReference>
<dbReference type="STRING" id="1399860.A0A2C5YJV9"/>
<comment type="similarity">
    <text evidence="2">Belongs to the paxM FAD-dependent monooxygenase family.</text>
</comment>
<dbReference type="PANTHER" id="PTHR47356">
    <property type="entry name" value="FAD-DEPENDENT MONOOXYGENASE ASQG-RELATED"/>
    <property type="match status" value="1"/>
</dbReference>
<feature type="transmembrane region" description="Helical" evidence="7">
    <location>
        <begin position="493"/>
        <end position="509"/>
    </location>
</feature>
<dbReference type="InterPro" id="IPR036188">
    <property type="entry name" value="FAD/NAD-bd_sf"/>
</dbReference>
<evidence type="ECO:0000256" key="3">
    <source>
        <dbReference type="ARBA" id="ARBA00022630"/>
    </source>
</evidence>
<evidence type="ECO:0000256" key="5">
    <source>
        <dbReference type="ARBA" id="ARBA00023002"/>
    </source>
</evidence>
<evidence type="ECO:0000256" key="1">
    <source>
        <dbReference type="ARBA" id="ARBA00001974"/>
    </source>
</evidence>
<feature type="transmembrane region" description="Helical" evidence="7">
    <location>
        <begin position="516"/>
        <end position="534"/>
    </location>
</feature>
<keyword evidence="7" id="KW-1133">Transmembrane helix</keyword>
<dbReference type="OrthoDB" id="2431938at2759"/>
<dbReference type="GO" id="GO:0004497">
    <property type="term" value="F:monooxygenase activity"/>
    <property type="evidence" value="ECO:0007669"/>
    <property type="project" value="UniProtKB-KW"/>
</dbReference>
<dbReference type="InterPro" id="IPR050562">
    <property type="entry name" value="FAD_mOase_fung"/>
</dbReference>
<keyword evidence="3" id="KW-0285">Flavoprotein</keyword>
<feature type="transmembrane region" description="Helical" evidence="7">
    <location>
        <begin position="344"/>
        <end position="365"/>
    </location>
</feature>
<evidence type="ECO:0000256" key="7">
    <source>
        <dbReference type="SAM" id="Phobius"/>
    </source>
</evidence>
<name>A0A2C5YJV9_9HYPO</name>
<keyword evidence="7" id="KW-0472">Membrane</keyword>
<keyword evidence="10" id="KW-1185">Reference proteome</keyword>
<dbReference type="PRINTS" id="PR00420">
    <property type="entry name" value="RNGMNOXGNASE"/>
</dbReference>
<evidence type="ECO:0000259" key="8">
    <source>
        <dbReference type="Pfam" id="PF01494"/>
    </source>
</evidence>
<dbReference type="PANTHER" id="PTHR47356:SF2">
    <property type="entry name" value="FAD-BINDING DOMAIN-CONTAINING PROTEIN-RELATED"/>
    <property type="match status" value="1"/>
</dbReference>
<dbReference type="InterPro" id="IPR002938">
    <property type="entry name" value="FAD-bd"/>
</dbReference>
<evidence type="ECO:0000256" key="2">
    <source>
        <dbReference type="ARBA" id="ARBA00007992"/>
    </source>
</evidence>
<evidence type="ECO:0000313" key="10">
    <source>
        <dbReference type="Proteomes" id="UP000226192"/>
    </source>
</evidence>
<feature type="transmembrane region" description="Helical" evidence="7">
    <location>
        <begin position="563"/>
        <end position="584"/>
    </location>
</feature>
<keyword evidence="7" id="KW-0812">Transmembrane</keyword>
<comment type="cofactor">
    <cofactor evidence="1">
        <name>FAD</name>
        <dbReference type="ChEBI" id="CHEBI:57692"/>
    </cofactor>
</comment>
<dbReference type="AlphaFoldDB" id="A0A2C5YJV9"/>
<gene>
    <name evidence="9" type="ORF">CDD81_2980</name>
</gene>